<dbReference type="OrthoDB" id="6816312at2759"/>
<evidence type="ECO:0000313" key="3">
    <source>
        <dbReference type="Proteomes" id="UP000678499"/>
    </source>
</evidence>
<keyword evidence="3" id="KW-1185">Reference proteome</keyword>
<evidence type="ECO:0000256" key="1">
    <source>
        <dbReference type="SAM" id="Coils"/>
    </source>
</evidence>
<proteinExistence type="predicted"/>
<organism evidence="2">
    <name type="scientific">Notodromas monacha</name>
    <dbReference type="NCBI Taxonomy" id="399045"/>
    <lineage>
        <taxon>Eukaryota</taxon>
        <taxon>Metazoa</taxon>
        <taxon>Ecdysozoa</taxon>
        <taxon>Arthropoda</taxon>
        <taxon>Crustacea</taxon>
        <taxon>Oligostraca</taxon>
        <taxon>Ostracoda</taxon>
        <taxon>Podocopa</taxon>
        <taxon>Podocopida</taxon>
        <taxon>Cypridocopina</taxon>
        <taxon>Cypridoidea</taxon>
        <taxon>Cyprididae</taxon>
        <taxon>Notodromas</taxon>
    </lineage>
</organism>
<gene>
    <name evidence="2" type="ORF">NMOB1V02_LOCUS7693</name>
</gene>
<dbReference type="EMBL" id="OA883934">
    <property type="protein sequence ID" value="CAD7280029.1"/>
    <property type="molecule type" value="Genomic_DNA"/>
</dbReference>
<evidence type="ECO:0000313" key="2">
    <source>
        <dbReference type="EMBL" id="CAD7280029.1"/>
    </source>
</evidence>
<sequence>MPSLEDPRFLAMEGEIVDPFDSLDAMIKHEDLQKFVLFKTHYRKYMDVSVAYEDVMSRLESYEDELDHAKSQEMKALEDLETMRTLLREKDVILQKKEDELFAADEKITQLECDLDEERTRGLKLKSDLASLVEEKQSLVKQCQTALREKNDVQLRFQVEKSKEGNLEPQTLSSIGALKDSPTLQCGHTKCINVALGRI</sequence>
<dbReference type="AlphaFoldDB" id="A0A7R9BU10"/>
<name>A0A7R9BU10_9CRUS</name>
<feature type="coiled-coil region" evidence="1">
    <location>
        <begin position="52"/>
        <end position="149"/>
    </location>
</feature>
<accession>A0A7R9BU10</accession>
<dbReference type="EMBL" id="CAJPEX010001897">
    <property type="protein sequence ID" value="CAG0920181.1"/>
    <property type="molecule type" value="Genomic_DNA"/>
</dbReference>
<reference evidence="2" key="1">
    <citation type="submission" date="2020-11" db="EMBL/GenBank/DDBJ databases">
        <authorList>
            <person name="Tran Van P."/>
        </authorList>
    </citation>
    <scope>NUCLEOTIDE SEQUENCE</scope>
</reference>
<keyword evidence="1" id="KW-0175">Coiled coil</keyword>
<protein>
    <submittedName>
        <fullName evidence="2">Uncharacterized protein</fullName>
    </submittedName>
</protein>
<dbReference type="Proteomes" id="UP000678499">
    <property type="component" value="Unassembled WGS sequence"/>
</dbReference>